<accession>A0A6L5WHX5</accession>
<dbReference type="RefSeq" id="WP_154570120.1">
    <property type="nucleotide sequence ID" value="NZ_VWSJ01000003.1"/>
</dbReference>
<dbReference type="Proteomes" id="UP000476338">
    <property type="component" value="Unassembled WGS sequence"/>
</dbReference>
<dbReference type="GO" id="GO:0032259">
    <property type="term" value="P:methylation"/>
    <property type="evidence" value="ECO:0007669"/>
    <property type="project" value="UniProtKB-KW"/>
</dbReference>
<dbReference type="InterPro" id="IPR029063">
    <property type="entry name" value="SAM-dependent_MTases_sf"/>
</dbReference>
<evidence type="ECO:0000256" key="5">
    <source>
        <dbReference type="ARBA" id="ARBA00047942"/>
    </source>
</evidence>
<dbReference type="InterPro" id="IPR002052">
    <property type="entry name" value="DNA_methylase_N6_adenine_CS"/>
</dbReference>
<evidence type="ECO:0000256" key="4">
    <source>
        <dbReference type="ARBA" id="ARBA00022691"/>
    </source>
</evidence>
<reference evidence="6 7" key="2">
    <citation type="submission" date="2020-03" db="EMBL/GenBank/DDBJ databases">
        <title>Campylobacter portucalensis sp. nov., a new species of Campylobacter isolated from the reproductive tract of bulls.</title>
        <authorList>
            <person name="Silva M.F."/>
            <person name="Pereira G."/>
            <person name="Carneiro C."/>
            <person name="Hemphill A."/>
            <person name="Mateus L."/>
            <person name="Lopes-Da-Costa L."/>
            <person name="Silva E."/>
        </authorList>
    </citation>
    <scope>NUCLEOTIDE SEQUENCE [LARGE SCALE GENOMIC DNA]</scope>
    <source>
        <strain evidence="6 7">FMV-PI01</strain>
    </source>
</reference>
<dbReference type="GO" id="GO:0003676">
    <property type="term" value="F:nucleic acid binding"/>
    <property type="evidence" value="ECO:0007669"/>
    <property type="project" value="InterPro"/>
</dbReference>
<keyword evidence="7" id="KW-1185">Reference proteome</keyword>
<evidence type="ECO:0000256" key="3">
    <source>
        <dbReference type="ARBA" id="ARBA00022679"/>
    </source>
</evidence>
<dbReference type="EMBL" id="VWSJ01000003">
    <property type="protein sequence ID" value="MSN95847.1"/>
    <property type="molecule type" value="Genomic_DNA"/>
</dbReference>
<dbReference type="PROSITE" id="PS00092">
    <property type="entry name" value="N6_MTASE"/>
    <property type="match status" value="1"/>
</dbReference>
<dbReference type="Pfam" id="PF02086">
    <property type="entry name" value="MethyltransfD12"/>
    <property type="match status" value="1"/>
</dbReference>
<dbReference type="Gene3D" id="3.40.50.150">
    <property type="entry name" value="Vaccinia Virus protein VP39"/>
    <property type="match status" value="1"/>
</dbReference>
<name>A0A6L5WHX5_9BACT</name>
<dbReference type="SUPFAM" id="SSF53335">
    <property type="entry name" value="S-adenosyl-L-methionine-dependent methyltransferases"/>
    <property type="match status" value="1"/>
</dbReference>
<dbReference type="PRINTS" id="PR00505">
    <property type="entry name" value="D12N6MTFRASE"/>
</dbReference>
<keyword evidence="2 6" id="KW-0489">Methyltransferase</keyword>
<reference evidence="6 7" key="1">
    <citation type="submission" date="2019-09" db="EMBL/GenBank/DDBJ databases">
        <authorList>
            <person name="Silva M."/>
            <person name="Pereira G."/>
            <person name="Lopes-Da-Costa L."/>
            <person name="Silva E."/>
        </authorList>
    </citation>
    <scope>NUCLEOTIDE SEQUENCE [LARGE SCALE GENOMIC DNA]</scope>
    <source>
        <strain evidence="6 7">FMV-PI01</strain>
    </source>
</reference>
<evidence type="ECO:0000256" key="2">
    <source>
        <dbReference type="ARBA" id="ARBA00022603"/>
    </source>
</evidence>
<gene>
    <name evidence="6" type="ORF">F1B92_01325</name>
</gene>
<protein>
    <recommendedName>
        <fullName evidence="1">site-specific DNA-methyltransferase (adenine-specific)</fullName>
        <ecNumber evidence="1">2.1.1.72</ecNumber>
    </recommendedName>
</protein>
<dbReference type="AlphaFoldDB" id="A0A6L5WHX5"/>
<keyword evidence="4" id="KW-0949">S-adenosyl-L-methionine</keyword>
<keyword evidence="3 6" id="KW-0808">Transferase</keyword>
<evidence type="ECO:0000313" key="6">
    <source>
        <dbReference type="EMBL" id="MSN95847.1"/>
    </source>
</evidence>
<evidence type="ECO:0000313" key="7">
    <source>
        <dbReference type="Proteomes" id="UP000476338"/>
    </source>
</evidence>
<proteinExistence type="predicted"/>
<dbReference type="GO" id="GO:0009007">
    <property type="term" value="F:site-specific DNA-methyltransferase (adenine-specific) activity"/>
    <property type="evidence" value="ECO:0007669"/>
    <property type="project" value="UniProtKB-EC"/>
</dbReference>
<evidence type="ECO:0000256" key="1">
    <source>
        <dbReference type="ARBA" id="ARBA00011900"/>
    </source>
</evidence>
<sequence length="336" mass="39489">MENYFIFNMQNRRYIGSKTKLLKFIFDELKILKFNSFADIFAGTGVVSELFITKSSAKKIIINDFLYSNNVIYEAFLKQSNFDKDKLLNLANFYNNLENLKDNYFSVNFGDKFFSMNDAKKIGFIRENLENHNLNSKEKSIVLASLIYSMDKVANTVGHFEAYRKDRKLRDSFEFNLINPIKTDKEIKIFKKDANDLVKLIYADLIFIDPPYNSRQYSRFYHVYENIVKWKKPPLFGKALKPREENMSEYCRNLAPKFLENLIENIDAKFIALTYNNTYNSKSSSSKNKINFNEIVEILSKKGNLTIKEKPHSFFNAGKSSLNNHKEFLFIVEVRK</sequence>
<organism evidence="6 7">
    <name type="scientific">Campylobacter portucalensis</name>
    <dbReference type="NCBI Taxonomy" id="2608384"/>
    <lineage>
        <taxon>Bacteria</taxon>
        <taxon>Pseudomonadati</taxon>
        <taxon>Campylobacterota</taxon>
        <taxon>Epsilonproteobacteria</taxon>
        <taxon>Campylobacterales</taxon>
        <taxon>Campylobacteraceae</taxon>
        <taxon>Campylobacter</taxon>
    </lineage>
</organism>
<dbReference type="GO" id="GO:0009307">
    <property type="term" value="P:DNA restriction-modification system"/>
    <property type="evidence" value="ECO:0007669"/>
    <property type="project" value="InterPro"/>
</dbReference>
<comment type="caution">
    <text evidence="6">The sequence shown here is derived from an EMBL/GenBank/DDBJ whole genome shotgun (WGS) entry which is preliminary data.</text>
</comment>
<comment type="catalytic activity">
    <reaction evidence="5">
        <text>a 2'-deoxyadenosine in DNA + S-adenosyl-L-methionine = an N(6)-methyl-2'-deoxyadenosine in DNA + S-adenosyl-L-homocysteine + H(+)</text>
        <dbReference type="Rhea" id="RHEA:15197"/>
        <dbReference type="Rhea" id="RHEA-COMP:12418"/>
        <dbReference type="Rhea" id="RHEA-COMP:12419"/>
        <dbReference type="ChEBI" id="CHEBI:15378"/>
        <dbReference type="ChEBI" id="CHEBI:57856"/>
        <dbReference type="ChEBI" id="CHEBI:59789"/>
        <dbReference type="ChEBI" id="CHEBI:90615"/>
        <dbReference type="ChEBI" id="CHEBI:90616"/>
        <dbReference type="EC" id="2.1.1.72"/>
    </reaction>
</comment>
<dbReference type="InterPro" id="IPR012327">
    <property type="entry name" value="MeTrfase_D12"/>
</dbReference>
<dbReference type="EC" id="2.1.1.72" evidence="1"/>